<sequence>MAKERSIIHVHLDKPYLGETDWYFGSVSAIYDTIPTEVIGVKAKSTWGRFKGNTYRSRFATIKRGTLHTKKSKRGRF</sequence>
<dbReference type="AlphaFoldDB" id="A0A4Y8VR89"/>
<evidence type="ECO:0000313" key="1">
    <source>
        <dbReference type="EMBL" id="TFH82781.1"/>
    </source>
</evidence>
<protein>
    <submittedName>
        <fullName evidence="1">Uncharacterized protein</fullName>
    </submittedName>
</protein>
<accession>A0A4Y8VR89</accession>
<dbReference type="Proteomes" id="UP000297872">
    <property type="component" value="Unassembled WGS sequence"/>
</dbReference>
<dbReference type="RefSeq" id="WP_134843062.1">
    <property type="nucleotide sequence ID" value="NZ_SGVY01000010.1"/>
</dbReference>
<reference evidence="1 2" key="1">
    <citation type="submission" date="2019-02" db="EMBL/GenBank/DDBJ databases">
        <title>Draft Genome Sequence of the Prevotella sp. BCRC 81118, Isolated from Human Feces.</title>
        <authorList>
            <person name="Huang C.-H."/>
        </authorList>
    </citation>
    <scope>NUCLEOTIDE SEQUENCE [LARGE SCALE GENOMIC DNA]</scope>
    <source>
        <strain evidence="1 2">BCRC 81118</strain>
    </source>
</reference>
<comment type="caution">
    <text evidence="1">The sequence shown here is derived from an EMBL/GenBank/DDBJ whole genome shotgun (WGS) entry which is preliminary data.</text>
</comment>
<gene>
    <name evidence="1" type="ORF">EXN75_05450</name>
</gene>
<keyword evidence="2" id="KW-1185">Reference proteome</keyword>
<organism evidence="1 2">
    <name type="scientific">Segatella hominis</name>
    <dbReference type="NCBI Taxonomy" id="2518605"/>
    <lineage>
        <taxon>Bacteria</taxon>
        <taxon>Pseudomonadati</taxon>
        <taxon>Bacteroidota</taxon>
        <taxon>Bacteroidia</taxon>
        <taxon>Bacteroidales</taxon>
        <taxon>Prevotellaceae</taxon>
        <taxon>Segatella</taxon>
    </lineage>
</organism>
<dbReference type="OrthoDB" id="1274343at2"/>
<dbReference type="GeneID" id="302994741"/>
<dbReference type="EMBL" id="SGVY01000010">
    <property type="protein sequence ID" value="TFH82781.1"/>
    <property type="molecule type" value="Genomic_DNA"/>
</dbReference>
<proteinExistence type="predicted"/>
<name>A0A4Y8VR89_9BACT</name>
<evidence type="ECO:0000313" key="2">
    <source>
        <dbReference type="Proteomes" id="UP000297872"/>
    </source>
</evidence>